<evidence type="ECO:0000313" key="3">
    <source>
        <dbReference type="Proteomes" id="UP000323242"/>
    </source>
</evidence>
<dbReference type="EMBL" id="VSZQ01000054">
    <property type="protein sequence ID" value="TYR64223.1"/>
    <property type="molecule type" value="Genomic_DNA"/>
</dbReference>
<dbReference type="AlphaFoldDB" id="A0A5D4JKS2"/>
<evidence type="ECO:0000313" key="2">
    <source>
        <dbReference type="EMBL" id="TYR64223.1"/>
    </source>
</evidence>
<reference evidence="2 3" key="1">
    <citation type="submission" date="2019-08" db="EMBL/GenBank/DDBJ databases">
        <title>Draft genome for granaticin producer strain Streptomyces parvus C05.</title>
        <authorList>
            <person name="Gonzalez-Pimentel J.L."/>
        </authorList>
    </citation>
    <scope>NUCLEOTIDE SEQUENCE [LARGE SCALE GENOMIC DNA]</scope>
    <source>
        <strain evidence="2 3">C05</strain>
    </source>
</reference>
<name>A0A5D4JKS2_9ACTN</name>
<keyword evidence="3" id="KW-1185">Reference proteome</keyword>
<organism evidence="2 3">
    <name type="scientific">Streptomyces parvus</name>
    <dbReference type="NCBI Taxonomy" id="66428"/>
    <lineage>
        <taxon>Bacteria</taxon>
        <taxon>Bacillati</taxon>
        <taxon>Actinomycetota</taxon>
        <taxon>Actinomycetes</taxon>
        <taxon>Kitasatosporales</taxon>
        <taxon>Streptomycetaceae</taxon>
        <taxon>Streptomyces</taxon>
    </lineage>
</organism>
<dbReference type="RefSeq" id="WP_148902465.1">
    <property type="nucleotide sequence ID" value="NZ_VSZQ01000054.1"/>
</dbReference>
<sequence length="86" mass="9609">MYGENLRPNNQEPPDLPAPGTLMVDTSRADRVGEFRGVAGPYWSLRPVGGGAEWEVEPRHVRPALLIEQLRARTARFNARSRGEVL</sequence>
<accession>A0A5D4JKS2</accession>
<feature type="region of interest" description="Disordered" evidence="1">
    <location>
        <begin position="1"/>
        <end position="21"/>
    </location>
</feature>
<comment type="caution">
    <text evidence="2">The sequence shown here is derived from an EMBL/GenBank/DDBJ whole genome shotgun (WGS) entry which is preliminary data.</text>
</comment>
<evidence type="ECO:0000256" key="1">
    <source>
        <dbReference type="SAM" id="MobiDB-lite"/>
    </source>
</evidence>
<proteinExistence type="predicted"/>
<gene>
    <name evidence="2" type="ORF">FY004_12605</name>
</gene>
<dbReference type="Proteomes" id="UP000323242">
    <property type="component" value="Unassembled WGS sequence"/>
</dbReference>
<protein>
    <submittedName>
        <fullName evidence="2">Uncharacterized protein</fullName>
    </submittedName>
</protein>